<dbReference type="SUPFAM" id="SSF53850">
    <property type="entry name" value="Periplasmic binding protein-like II"/>
    <property type="match status" value="1"/>
</dbReference>
<dbReference type="GO" id="GO:0000287">
    <property type="term" value="F:magnesium ion binding"/>
    <property type="evidence" value="ECO:0007669"/>
    <property type="project" value="InterPro"/>
</dbReference>
<evidence type="ECO:0000256" key="8">
    <source>
        <dbReference type="ARBA" id="ARBA00022605"/>
    </source>
</evidence>
<evidence type="ECO:0000256" key="10">
    <source>
        <dbReference type="ARBA" id="ARBA00022679"/>
    </source>
</evidence>
<comment type="catalytic activity">
    <reaction evidence="1">
        <text>1-(5-phospho-beta-D-ribosyl)-ATP + diphosphate = 5-phospho-alpha-D-ribose 1-diphosphate + ATP</text>
        <dbReference type="Rhea" id="RHEA:18473"/>
        <dbReference type="ChEBI" id="CHEBI:30616"/>
        <dbReference type="ChEBI" id="CHEBI:33019"/>
        <dbReference type="ChEBI" id="CHEBI:58017"/>
        <dbReference type="ChEBI" id="CHEBI:73183"/>
        <dbReference type="EC" id="2.4.2.17"/>
    </reaction>
</comment>
<dbReference type="InterPro" id="IPR011322">
    <property type="entry name" value="N-reg_PII-like_a/b"/>
</dbReference>
<comment type="pathway">
    <text evidence="3">Amino-acid biosynthesis; L-histidine biosynthesis; L-histidine from 5-phospho-alpha-D-ribose 1-diphosphate: step 1/9.</text>
</comment>
<gene>
    <name evidence="17" type="ORF">K489DRAFT_378643</name>
</gene>
<comment type="similarity">
    <text evidence="4">Belongs to the ATP phosphoribosyltransferase family.</text>
</comment>
<dbReference type="PANTHER" id="PTHR21403">
    <property type="entry name" value="ATP PHOSPHORIBOSYLTRANSFERASE ATP-PRTASE"/>
    <property type="match status" value="1"/>
</dbReference>
<dbReference type="HAMAP" id="MF_00079">
    <property type="entry name" value="HisG_Long"/>
    <property type="match status" value="1"/>
</dbReference>
<dbReference type="Gene3D" id="3.30.70.120">
    <property type="match status" value="1"/>
</dbReference>
<evidence type="ECO:0000313" key="16">
    <source>
        <dbReference type="Proteomes" id="UP000504637"/>
    </source>
</evidence>
<dbReference type="CDD" id="cd13592">
    <property type="entry name" value="PBP2_HisGL2"/>
    <property type="match status" value="1"/>
</dbReference>
<reference evidence="17" key="1">
    <citation type="submission" date="2020-01" db="EMBL/GenBank/DDBJ databases">
        <authorList>
            <consortium name="DOE Joint Genome Institute"/>
            <person name="Haridas S."/>
            <person name="Albert R."/>
            <person name="Binder M."/>
            <person name="Bloem J."/>
            <person name="Labutti K."/>
            <person name="Salamov A."/>
            <person name="Andreopoulos B."/>
            <person name="Baker S.E."/>
            <person name="Barry K."/>
            <person name="Bills G."/>
            <person name="Bluhm B.H."/>
            <person name="Cannon C."/>
            <person name="Castanera R."/>
            <person name="Culley D.E."/>
            <person name="Daum C."/>
            <person name="Ezra D."/>
            <person name="Gonzalez J.B."/>
            <person name="Henrissat B."/>
            <person name="Kuo A."/>
            <person name="Liang C."/>
            <person name="Lipzen A."/>
            <person name="Lutzoni F."/>
            <person name="Magnuson J."/>
            <person name="Mondo S."/>
            <person name="Nolan M."/>
            <person name="Ohm R."/>
            <person name="Pangilinan J."/>
            <person name="Park H.-J."/>
            <person name="Ramirez L."/>
            <person name="Alfaro M."/>
            <person name="Sun H."/>
            <person name="Tritt A."/>
            <person name="Yoshinaga Y."/>
            <person name="Zwiers L.-H."/>
            <person name="Turgeon B.G."/>
            <person name="Goodwin S.B."/>
            <person name="Spatafora J.W."/>
            <person name="Crous P.W."/>
            <person name="Grigoriev I.V."/>
        </authorList>
    </citation>
    <scope>NUCLEOTIDE SEQUENCE</scope>
    <source>
        <strain evidence="17">CBS 342.82</strain>
    </source>
</reference>
<dbReference type="FunFam" id="3.40.190.10:FF:000123">
    <property type="entry name" value="HIS1p ATP phosphoribosyltransferase"/>
    <property type="match status" value="1"/>
</dbReference>
<evidence type="ECO:0000313" key="17">
    <source>
        <dbReference type="RefSeq" id="XP_033461268.1"/>
    </source>
</evidence>
<keyword evidence="7" id="KW-0963">Cytoplasm</keyword>
<reference evidence="17" key="3">
    <citation type="submission" date="2025-08" db="UniProtKB">
        <authorList>
            <consortium name="RefSeq"/>
        </authorList>
    </citation>
    <scope>IDENTIFICATION</scope>
    <source>
        <strain evidence="17">CBS 342.82</strain>
    </source>
</reference>
<dbReference type="InterPro" id="IPR013820">
    <property type="entry name" value="ATP_PRibTrfase_cat"/>
</dbReference>
<keyword evidence="10" id="KW-0808">Transferase</keyword>
<dbReference type="Pfam" id="PF01634">
    <property type="entry name" value="HisG"/>
    <property type="match status" value="1"/>
</dbReference>
<dbReference type="RefSeq" id="XP_033461268.1">
    <property type="nucleotide sequence ID" value="XM_033604455.1"/>
</dbReference>
<keyword evidence="8" id="KW-0028">Amino-acid biosynthesis</keyword>
<keyword evidence="9 17" id="KW-0328">Glycosyltransferase</keyword>
<dbReference type="EC" id="2.4.2.17" evidence="5"/>
<dbReference type="GO" id="GO:0003879">
    <property type="term" value="F:ATP phosphoribosyltransferase activity"/>
    <property type="evidence" value="ECO:0007669"/>
    <property type="project" value="UniProtKB-EC"/>
</dbReference>
<organism evidence="17">
    <name type="scientific">Dissoconium aciculare CBS 342.82</name>
    <dbReference type="NCBI Taxonomy" id="1314786"/>
    <lineage>
        <taxon>Eukaryota</taxon>
        <taxon>Fungi</taxon>
        <taxon>Dikarya</taxon>
        <taxon>Ascomycota</taxon>
        <taxon>Pezizomycotina</taxon>
        <taxon>Dothideomycetes</taxon>
        <taxon>Dothideomycetidae</taxon>
        <taxon>Mycosphaerellales</taxon>
        <taxon>Dissoconiaceae</taxon>
        <taxon>Dissoconium</taxon>
    </lineage>
</organism>
<keyword evidence="11" id="KW-0547">Nucleotide-binding</keyword>
<evidence type="ECO:0000256" key="11">
    <source>
        <dbReference type="ARBA" id="ARBA00022741"/>
    </source>
</evidence>
<dbReference type="OrthoDB" id="2574at2759"/>
<accession>A0A6J3MBM1</accession>
<evidence type="ECO:0000256" key="13">
    <source>
        <dbReference type="ARBA" id="ARBA00023102"/>
    </source>
</evidence>
<dbReference type="FunFam" id="3.30.70.120:FF:000003">
    <property type="entry name" value="ATP phosphoribosyltransferase"/>
    <property type="match status" value="1"/>
</dbReference>
<dbReference type="InterPro" id="IPR001348">
    <property type="entry name" value="ATP_PRibTrfase_HisG"/>
</dbReference>
<evidence type="ECO:0000259" key="15">
    <source>
        <dbReference type="Pfam" id="PF08029"/>
    </source>
</evidence>
<evidence type="ECO:0000259" key="14">
    <source>
        <dbReference type="Pfam" id="PF01634"/>
    </source>
</evidence>
<evidence type="ECO:0000256" key="6">
    <source>
        <dbReference type="ARBA" id="ARBA00020998"/>
    </source>
</evidence>
<comment type="subcellular location">
    <subcellularLocation>
        <location evidence="2">Cytoplasm</location>
    </subcellularLocation>
</comment>
<dbReference type="Gene3D" id="3.40.190.10">
    <property type="entry name" value="Periplasmic binding protein-like II"/>
    <property type="match status" value="2"/>
</dbReference>
<dbReference type="SUPFAM" id="SSF54913">
    <property type="entry name" value="GlnB-like"/>
    <property type="match status" value="1"/>
</dbReference>
<keyword evidence="16" id="KW-1185">Reference proteome</keyword>
<dbReference type="UniPathway" id="UPA00031">
    <property type="reaction ID" value="UER00006"/>
</dbReference>
<evidence type="ECO:0000256" key="7">
    <source>
        <dbReference type="ARBA" id="ARBA00022490"/>
    </source>
</evidence>
<reference evidence="17" key="2">
    <citation type="submission" date="2020-04" db="EMBL/GenBank/DDBJ databases">
        <authorList>
            <consortium name="NCBI Genome Project"/>
        </authorList>
    </citation>
    <scope>NUCLEOTIDE SEQUENCE</scope>
    <source>
        <strain evidence="17">CBS 342.82</strain>
    </source>
</reference>
<evidence type="ECO:0000256" key="9">
    <source>
        <dbReference type="ARBA" id="ARBA00022676"/>
    </source>
</evidence>
<dbReference type="PROSITE" id="PS01316">
    <property type="entry name" value="ATP_P_PHORIBOSYLTR"/>
    <property type="match status" value="1"/>
</dbReference>
<name>A0A6J3MBM1_9PEZI</name>
<evidence type="ECO:0000256" key="3">
    <source>
        <dbReference type="ARBA" id="ARBA00004667"/>
    </source>
</evidence>
<keyword evidence="13" id="KW-0368">Histidine biosynthesis</keyword>
<evidence type="ECO:0000256" key="12">
    <source>
        <dbReference type="ARBA" id="ARBA00022840"/>
    </source>
</evidence>
<keyword evidence="12" id="KW-0067">ATP-binding</keyword>
<dbReference type="Pfam" id="PF08029">
    <property type="entry name" value="HisG_C"/>
    <property type="match status" value="1"/>
</dbReference>
<evidence type="ECO:0000256" key="1">
    <source>
        <dbReference type="ARBA" id="ARBA00000915"/>
    </source>
</evidence>
<evidence type="ECO:0000256" key="4">
    <source>
        <dbReference type="ARBA" id="ARBA00009372"/>
    </source>
</evidence>
<dbReference type="GO" id="GO:0005524">
    <property type="term" value="F:ATP binding"/>
    <property type="evidence" value="ECO:0007669"/>
    <property type="project" value="UniProtKB-KW"/>
</dbReference>
<evidence type="ECO:0000256" key="2">
    <source>
        <dbReference type="ARBA" id="ARBA00004496"/>
    </source>
</evidence>
<proteinExistence type="inferred from homology"/>
<dbReference type="InterPro" id="IPR020621">
    <property type="entry name" value="ATP-PRT_HisG_long"/>
</dbReference>
<dbReference type="NCBIfam" id="TIGR03455">
    <property type="entry name" value="HisG_C-term"/>
    <property type="match status" value="1"/>
</dbReference>
<sequence length="313" mass="34005">MELVNHLNDRLLFAVPKKGRLQQACLDLLTGSDIQFHRHNRLDIALVKNLPLALVFLPAADIPTFVGEGRVDLGITGRDQVAEHEAIVPPTATTGVEEIMDLEFGKCKLQVQVPEHGEIQTPEQLVGKNIVTSFTNLSEKYFRQLEQKASQEDGADATAKLRTRIKFVGGSVEAACALGVADGIVDLVESGETMRAAGLKAIDTVVESTAVLISSKHPSDPKLVNLIATRIRGVITAQKYVLCVYNVERKNLAVAETITPGRRAPTITGLEDKDWVSVSAMVARKELATIMDQLSEIGATDIFATKLENTRTS</sequence>
<dbReference type="GO" id="GO:0005737">
    <property type="term" value="C:cytoplasm"/>
    <property type="evidence" value="ECO:0007669"/>
    <property type="project" value="UniProtKB-SubCell"/>
</dbReference>
<dbReference type="GO" id="GO:0000105">
    <property type="term" value="P:L-histidine biosynthetic process"/>
    <property type="evidence" value="ECO:0007669"/>
    <property type="project" value="UniProtKB-UniPathway"/>
</dbReference>
<dbReference type="InterPro" id="IPR015867">
    <property type="entry name" value="N-reg_PII/ATP_PRibTrfase_C"/>
</dbReference>
<dbReference type="AlphaFoldDB" id="A0A6J3MBM1"/>
<dbReference type="GeneID" id="54362255"/>
<protein>
    <recommendedName>
        <fullName evidence="6">ATP phosphoribosyltransferase</fullName>
        <ecNumber evidence="5">2.4.2.17</ecNumber>
    </recommendedName>
</protein>
<feature type="domain" description="Histidine biosynthesis HisG C-terminal" evidence="15">
    <location>
        <begin position="237"/>
        <end position="309"/>
    </location>
</feature>
<feature type="domain" description="ATP phosphoribosyltransferase catalytic" evidence="14">
    <location>
        <begin position="59"/>
        <end position="233"/>
    </location>
</feature>
<dbReference type="PANTHER" id="PTHR21403:SF8">
    <property type="entry name" value="ATP PHOSPHORIBOSYLTRANSFERASE"/>
    <property type="match status" value="1"/>
</dbReference>
<dbReference type="InterPro" id="IPR013115">
    <property type="entry name" value="HisG_C"/>
</dbReference>
<dbReference type="NCBIfam" id="TIGR00070">
    <property type="entry name" value="hisG"/>
    <property type="match status" value="1"/>
</dbReference>
<dbReference type="InterPro" id="IPR018198">
    <property type="entry name" value="ATP_PRibTrfase_CS"/>
</dbReference>
<dbReference type="Proteomes" id="UP000504637">
    <property type="component" value="Unplaced"/>
</dbReference>
<evidence type="ECO:0000256" key="5">
    <source>
        <dbReference type="ARBA" id="ARBA00011946"/>
    </source>
</evidence>